<accession>A0ABS6ZFN4</accession>
<dbReference type="PANTHER" id="PTHR45790:SF3">
    <property type="entry name" value="S-ADENOSYL-L-METHIONINE-DEPENDENT UROPORPHYRINOGEN III METHYLTRANSFERASE, CHLOROPLASTIC"/>
    <property type="match status" value="1"/>
</dbReference>
<name>A0ABS6ZFN4_9ACTN</name>
<evidence type="ECO:0000256" key="12">
    <source>
        <dbReference type="RuleBase" id="RU003960"/>
    </source>
</evidence>
<comment type="pathway">
    <text evidence="1">Porphyrin-containing compound metabolism; siroheme biosynthesis; sirohydrochlorin from precorrin-2: step 1/1.</text>
</comment>
<dbReference type="InterPro" id="IPR050161">
    <property type="entry name" value="Siro_Cobalamin_biosynth"/>
</dbReference>
<dbReference type="InterPro" id="IPR014777">
    <property type="entry name" value="4pyrrole_Mease_sub1"/>
</dbReference>
<dbReference type="Gene3D" id="3.30.950.10">
    <property type="entry name" value="Methyltransferase, Cobalt-precorrin-4 Transmethylase, Domain 2"/>
    <property type="match status" value="1"/>
</dbReference>
<keyword evidence="2" id="KW-0169">Cobalamin biosynthesis</keyword>
<evidence type="ECO:0000256" key="4">
    <source>
        <dbReference type="ARBA" id="ARBA00022679"/>
    </source>
</evidence>
<comment type="caution">
    <text evidence="14">The sequence shown here is derived from an EMBL/GenBank/DDBJ whole genome shotgun (WGS) entry which is preliminary data.</text>
</comment>
<evidence type="ECO:0000259" key="13">
    <source>
        <dbReference type="Pfam" id="PF00590"/>
    </source>
</evidence>
<dbReference type="CDD" id="cd11642">
    <property type="entry name" value="SUMT"/>
    <property type="match status" value="1"/>
</dbReference>
<dbReference type="InterPro" id="IPR000878">
    <property type="entry name" value="4pyrrol_Mease"/>
</dbReference>
<evidence type="ECO:0000256" key="11">
    <source>
        <dbReference type="ARBA" id="ARBA00047561"/>
    </source>
</evidence>
<dbReference type="PANTHER" id="PTHR45790">
    <property type="entry name" value="SIROHEME SYNTHASE-RELATED"/>
    <property type="match status" value="1"/>
</dbReference>
<dbReference type="InterPro" id="IPR006366">
    <property type="entry name" value="CobA/CysG_C"/>
</dbReference>
<protein>
    <submittedName>
        <fullName evidence="14">Uroporphyrinogen-III C-methyltransferase</fullName>
        <ecNumber evidence="14">2.1.1.107</ecNumber>
    </submittedName>
</protein>
<dbReference type="GO" id="GO:0032259">
    <property type="term" value="P:methylation"/>
    <property type="evidence" value="ECO:0007669"/>
    <property type="project" value="UniProtKB-KW"/>
</dbReference>
<evidence type="ECO:0000256" key="5">
    <source>
        <dbReference type="ARBA" id="ARBA00022691"/>
    </source>
</evidence>
<keyword evidence="8" id="KW-0456">Lyase</keyword>
<gene>
    <name evidence="14" type="primary">cobA</name>
    <name evidence="14" type="ORF">GPJ59_33180</name>
</gene>
<evidence type="ECO:0000256" key="6">
    <source>
        <dbReference type="ARBA" id="ARBA00023002"/>
    </source>
</evidence>
<dbReference type="EMBL" id="WTFF01000427">
    <property type="protein sequence ID" value="MBW5486574.1"/>
    <property type="molecule type" value="Genomic_DNA"/>
</dbReference>
<dbReference type="RefSeq" id="WP_219671637.1">
    <property type="nucleotide sequence ID" value="NZ_WTFF01000427.1"/>
</dbReference>
<keyword evidence="4 12" id="KW-0808">Transferase</keyword>
<dbReference type="InterPro" id="IPR006367">
    <property type="entry name" value="Sirohaem_synthase_N"/>
</dbReference>
<dbReference type="SUPFAM" id="SSF53790">
    <property type="entry name" value="Tetrapyrrole methylase"/>
    <property type="match status" value="1"/>
</dbReference>
<dbReference type="GO" id="GO:0004851">
    <property type="term" value="F:uroporphyrin-III C-methyltransferase activity"/>
    <property type="evidence" value="ECO:0007669"/>
    <property type="project" value="UniProtKB-EC"/>
</dbReference>
<keyword evidence="3 12" id="KW-0489">Methyltransferase</keyword>
<reference evidence="14 15" key="1">
    <citation type="submission" date="2019-12" db="EMBL/GenBank/DDBJ databases">
        <title>Genome sequence of Streptomyces bambusae.</title>
        <authorList>
            <person name="Bansal K."/>
            <person name="Choksket S."/>
            <person name="Korpole S."/>
            <person name="Patil P.B."/>
        </authorList>
    </citation>
    <scope>NUCLEOTIDE SEQUENCE [LARGE SCALE GENOMIC DNA]</scope>
    <source>
        <strain evidence="14 15">SK60</strain>
    </source>
</reference>
<evidence type="ECO:0000313" key="15">
    <source>
        <dbReference type="Proteomes" id="UP000812013"/>
    </source>
</evidence>
<dbReference type="InterPro" id="IPR003043">
    <property type="entry name" value="Uropor_MeTrfase_CS"/>
</dbReference>
<dbReference type="EC" id="2.1.1.107" evidence="14"/>
<evidence type="ECO:0000256" key="3">
    <source>
        <dbReference type="ARBA" id="ARBA00022603"/>
    </source>
</evidence>
<dbReference type="InterPro" id="IPR012409">
    <property type="entry name" value="Sirohaem_synth"/>
</dbReference>
<evidence type="ECO:0000256" key="2">
    <source>
        <dbReference type="ARBA" id="ARBA00022573"/>
    </source>
</evidence>
<dbReference type="PROSITE" id="PS00840">
    <property type="entry name" value="SUMT_2"/>
    <property type="match status" value="1"/>
</dbReference>
<dbReference type="NCBIfam" id="TIGR01469">
    <property type="entry name" value="cobA_cysG_Cterm"/>
    <property type="match status" value="1"/>
</dbReference>
<keyword evidence="15" id="KW-1185">Reference proteome</keyword>
<dbReference type="InterPro" id="IPR014776">
    <property type="entry name" value="4pyrrole_Mease_sub2"/>
</dbReference>
<organism evidence="14 15">
    <name type="scientific">Streptomyces bambusae</name>
    <dbReference type="NCBI Taxonomy" id="1550616"/>
    <lineage>
        <taxon>Bacteria</taxon>
        <taxon>Bacillati</taxon>
        <taxon>Actinomycetota</taxon>
        <taxon>Actinomycetes</taxon>
        <taxon>Kitasatosporales</taxon>
        <taxon>Streptomycetaceae</taxon>
        <taxon>Streptomyces</taxon>
    </lineage>
</organism>
<dbReference type="PIRSF" id="PIRSF036426">
    <property type="entry name" value="Sirohaem_synth"/>
    <property type="match status" value="1"/>
</dbReference>
<evidence type="ECO:0000256" key="7">
    <source>
        <dbReference type="ARBA" id="ARBA00023027"/>
    </source>
</evidence>
<keyword evidence="6" id="KW-0560">Oxidoreductase</keyword>
<evidence type="ECO:0000256" key="10">
    <source>
        <dbReference type="ARBA" id="ARBA00023268"/>
    </source>
</evidence>
<comment type="similarity">
    <text evidence="12">Belongs to the precorrin methyltransferase family.</text>
</comment>
<keyword evidence="9" id="KW-0627">Porphyrin biosynthesis</keyword>
<evidence type="ECO:0000256" key="8">
    <source>
        <dbReference type="ARBA" id="ARBA00023239"/>
    </source>
</evidence>
<dbReference type="NCBIfam" id="NF004790">
    <property type="entry name" value="PRK06136.1"/>
    <property type="match status" value="1"/>
</dbReference>
<dbReference type="Pfam" id="PF00590">
    <property type="entry name" value="TP_methylase"/>
    <property type="match status" value="1"/>
</dbReference>
<proteinExistence type="inferred from homology"/>
<keyword evidence="7" id="KW-0520">NAD</keyword>
<dbReference type="Pfam" id="PF13241">
    <property type="entry name" value="NAD_binding_7"/>
    <property type="match status" value="1"/>
</dbReference>
<evidence type="ECO:0000313" key="14">
    <source>
        <dbReference type="EMBL" id="MBW5486574.1"/>
    </source>
</evidence>
<sequence length="406" mass="42618">MAEHPAYPVGLRLTGRRVVVIGGGQVAQRRLPALVAAGADVVLISPSATPSVDAMAAAGEIRWERRRYQEGDLADAWYALVATQHREVNDAASAEAERARVWCVRADDASAATAWTPATGRSEGVTVAVLTGNDPRRSAAVRDAVVEGLRDGTLTAPAHRRPRNNPGVALVGGGPGDPDLITVRGRRLLAEADVVIADRLGPRDLLAELPPHVEVIDAAKIPYGRFMAQEAINNALIEHAKAGKSVVRLKGGDPYVFGRGMEELQALAEAGIPCTVVPGISSSISVPSAAGIPVTHRGVAHEFTVVSGHVGPDDPRSLVDWESLAKLKGTLVILMGVDKIGAIAEALVRYGKSEQTPVAVVQEGTTATQRRVDATLATVGETVRAEEVRPPAVIVIGDVVKVHTPT</sequence>
<dbReference type="InterPro" id="IPR035996">
    <property type="entry name" value="4pyrrol_Methylase_sf"/>
</dbReference>
<dbReference type="Gene3D" id="3.40.50.720">
    <property type="entry name" value="NAD(P)-binding Rossmann-like Domain"/>
    <property type="match status" value="1"/>
</dbReference>
<dbReference type="SUPFAM" id="SSF51735">
    <property type="entry name" value="NAD(P)-binding Rossmann-fold domains"/>
    <property type="match status" value="1"/>
</dbReference>
<evidence type="ECO:0000256" key="1">
    <source>
        <dbReference type="ARBA" id="ARBA00005010"/>
    </source>
</evidence>
<dbReference type="Proteomes" id="UP000812013">
    <property type="component" value="Unassembled WGS sequence"/>
</dbReference>
<feature type="domain" description="Tetrapyrrole methylase" evidence="13">
    <location>
        <begin position="168"/>
        <end position="379"/>
    </location>
</feature>
<comment type="catalytic activity">
    <reaction evidence="11">
        <text>precorrin-2 + NAD(+) = sirohydrochlorin + NADH + 2 H(+)</text>
        <dbReference type="Rhea" id="RHEA:15613"/>
        <dbReference type="ChEBI" id="CHEBI:15378"/>
        <dbReference type="ChEBI" id="CHEBI:57540"/>
        <dbReference type="ChEBI" id="CHEBI:57945"/>
        <dbReference type="ChEBI" id="CHEBI:58351"/>
        <dbReference type="ChEBI" id="CHEBI:58827"/>
        <dbReference type="EC" id="1.3.1.76"/>
    </reaction>
</comment>
<dbReference type="NCBIfam" id="TIGR01470">
    <property type="entry name" value="cysG_Nterm"/>
    <property type="match status" value="1"/>
</dbReference>
<keyword evidence="10" id="KW-0511">Multifunctional enzyme</keyword>
<dbReference type="Gene3D" id="3.40.1010.10">
    <property type="entry name" value="Cobalt-precorrin-4 Transmethylase, Domain 1"/>
    <property type="match status" value="1"/>
</dbReference>
<dbReference type="InterPro" id="IPR036291">
    <property type="entry name" value="NAD(P)-bd_dom_sf"/>
</dbReference>
<keyword evidence="5" id="KW-0949">S-adenosyl-L-methionine</keyword>
<evidence type="ECO:0000256" key="9">
    <source>
        <dbReference type="ARBA" id="ARBA00023244"/>
    </source>
</evidence>